<dbReference type="FunCoup" id="W5M6S1">
    <property type="interactions" value="192"/>
</dbReference>
<dbReference type="InterPro" id="IPR057047">
    <property type="entry name" value="PARP14_KH_5"/>
</dbReference>
<feature type="domain" description="Macro" evidence="12">
    <location>
        <begin position="780"/>
        <end position="967"/>
    </location>
</feature>
<keyword evidence="14" id="KW-1185">Reference proteome</keyword>
<evidence type="ECO:0000259" key="10">
    <source>
        <dbReference type="PROSITE" id="PS50918"/>
    </source>
</evidence>
<dbReference type="InterPro" id="IPR057045">
    <property type="entry name" value="PARP14_KH_3"/>
</dbReference>
<dbReference type="InterPro" id="IPR057051">
    <property type="entry name" value="PARP14_RPM_1"/>
</dbReference>
<sequence length="1816" mass="202716">MAERYLYPVWVEGDWTGIPNLKNKLQIYFQSKKKSSGGDCQVDCGDVGERKAVVWFRTEETRQRILEKGNHALKLDKSVVKLTVRKQEQPAEKSPEPIKESSGTHKSSSSSTLKDAPEESSVSSKVQEKNTDPDEDIPETASLVLENVQEKISKDFLEMLVENIADCSAESDFSLEIIYDINAAVVSFKNSKDVQTFLAKCAKNKMFRQWNLVARPLEVTTSVKVENIPSVTKDFMELYFEREGEVKEVLMMDGEQSAIVTFLDHRVAENVIRKRHQISKVPISVYLYYESLGTALYGKDRPVWKLPDPFTESIDQALWKFLHTGQKQVTVISSQMEKHFCEVDLGSSTVRISPLPALLKQKGLTAKHIDAWKENASAAFRNTMSKYSSFEYPVNPLVWSESEKEIRRAVTQAAILEPDMAKKSVAVAGLSEDANRLKEMLVEIVERNSKKLEREKNSITEQVDLEPGMYYILQQERLQETTAAEYPELKLTYKPDVRKLILSGLASEVFSVKSKILEAVLHMKHKQVEIDPNIFSFLSEVDNKELSYSIFTSRGISAVYKMEDGCVEIIGNSDKALTEAAKQLQAVLGFQHIHVEDRDVLRKPEWLKLVNYLKSAFNSPEKTVSIRRTEIKGAQDQIVVSGFCDPINQVSKQLSDFLNKNTHAVETVHFKSKAMLKFIQDTKSTSWTEKINGEIHVKFDETKKPSIVLSGPRLFVMEAKDLFGNLIKSVYFDVLKVSKPGAKTFFSDQEDLYVSMALRELKCVVKLDDEDSLEEDEPTQSVYEVQTSDGVTVTVCKADICQYPADAVVNASNENLQHIGGLALALLKAAGHQLQDLCDQHIRRNGPLKPGDAVITDAGRLPCRHVIHAVGPRFGDTDSRRAVCLLKRAVKESLRLAETHNCSSIAIPAISSGIFGFPLDLCAETIARSMREHCQDFYGENTLRKIHLVNNDDKTVQAMTAAVQKEFADETPQLRSLPAKPAEEHRRFRGGERSVEVESRGSMETVQTKEGLAITLRKGNIQEASTDVTVNTIAEDLTLDSGAVSKAILRAAGPDLQNLVYEAASAGSAGEGAVLVTDGCNLRSNKVFHVIAPYWDKGKGTAEKVFEGIIKECLKKSEQLKQRSMSFPAIGTGNLGFPKPLVASVMMEQVLLFSSKSKPKYLQEVAFLLHPSDTQTVQAFTDEFSKRFKSQTAKVKNSGSSSESASAELGKGFFGKVTSPNLGVHEMNIGQILLQIITGDITKETTDVIVNSSNNTFSLKQGVSKAILEAAGQAVETECQQLSAQPNKGLIMTQAGNLKSKKIIHIATQTDPEKICQSVKAVLQMCEENNFTSVSLPALGTGQGGASPSVIADTMLDAVVDIVSQKSALSLQTVRVVIFQPQMLTEFYKSMQKREGTVPPEKGSVWSKLKSFIWGGNGKEEKQMEEIIIEGEKIKPAIFHICGETKSSVEKAKKWVEDLIIKEQNEMTIADEYIYSFTPQEHERIINLQRKLQVSVKLECTATQAYVKVEGLSRDVLKAVTEVQDMIKKIRDEETLKREAELASNLVEWQYEDGNKFLRFDNLTNLRLEQAFANKVPDVSITIQEEEYKVFLPDGPAVGFQDVTLKIRRINKTEAKHLNDLPQHWDSMAGVKGALTVVLQAGTPEYKEVEDLFKATCAKNSVLKIERIQNVTLWKNYQIRKQELDDKNGHQNNEKRLFHGTSEPTIKTINAYGFNRSFAGKNAACYGNGTYFAVNANYSAQNTYSVPDALGQKYMYLVKVLTGDFTNGRQGMIVPPSKNNSTIDLYDSVTDNAGKPTMFVIFNDIGAYPEYLITFR</sequence>
<dbReference type="eggNOG" id="KOG2633">
    <property type="taxonomic scope" value="Eukaryota"/>
</dbReference>
<dbReference type="Pfam" id="PF23254">
    <property type="entry name" value="KH_PARP14_8"/>
    <property type="match status" value="1"/>
</dbReference>
<dbReference type="EMBL" id="AHAT01011547">
    <property type="status" value="NOT_ANNOTATED_CDS"/>
    <property type="molecule type" value="Genomic_DNA"/>
</dbReference>
<dbReference type="GO" id="GO:0005634">
    <property type="term" value="C:nucleus"/>
    <property type="evidence" value="ECO:0000318"/>
    <property type="project" value="GO_Central"/>
</dbReference>
<dbReference type="GO" id="GO:0005737">
    <property type="term" value="C:cytoplasm"/>
    <property type="evidence" value="ECO:0000318"/>
    <property type="project" value="GO_Central"/>
</dbReference>
<keyword evidence="2 7" id="KW-0328">Glycosyltransferase</keyword>
<evidence type="ECO:0000256" key="2">
    <source>
        <dbReference type="ARBA" id="ARBA00022676"/>
    </source>
</evidence>
<dbReference type="Gene3D" id="3.30.70.330">
    <property type="match status" value="2"/>
</dbReference>
<dbReference type="Bgee" id="ENSLOCG00000003430">
    <property type="expression patterns" value="Expressed in intestine and 13 other cell types or tissues"/>
</dbReference>
<dbReference type="InterPro" id="IPR057050">
    <property type="entry name" value="RRM_PARP14_2"/>
</dbReference>
<name>W5M6S1_LEPOC</name>
<dbReference type="GO" id="GO:0003950">
    <property type="term" value="F:NAD+ poly-ADP-ribosyltransferase activity"/>
    <property type="evidence" value="ECO:0000318"/>
    <property type="project" value="GO_Central"/>
</dbReference>
<dbReference type="InterPro" id="IPR012677">
    <property type="entry name" value="Nucleotide-bd_a/b_plait_sf"/>
</dbReference>
<feature type="coiled-coil region" evidence="8">
    <location>
        <begin position="435"/>
        <end position="462"/>
    </location>
</feature>
<dbReference type="GO" id="GO:0003714">
    <property type="term" value="F:transcription corepressor activity"/>
    <property type="evidence" value="ECO:0000318"/>
    <property type="project" value="GO_Central"/>
</dbReference>
<feature type="compositionally biased region" description="Basic and acidic residues" evidence="9">
    <location>
        <begin position="84"/>
        <end position="103"/>
    </location>
</feature>
<dbReference type="GO" id="GO:0060336">
    <property type="term" value="P:negative regulation of type II interferon-mediated signaling pathway"/>
    <property type="evidence" value="ECO:0000318"/>
    <property type="project" value="GO_Central"/>
</dbReference>
<feature type="domain" description="PARP catalytic" evidence="11">
    <location>
        <begin position="1619"/>
        <end position="1816"/>
    </location>
</feature>
<protein>
    <recommendedName>
        <fullName evidence="7">Poly [ADP-ribose] polymerase</fullName>
        <shortName evidence="7">PARP</shortName>
        <ecNumber evidence="7">2.4.2.-</ecNumber>
    </recommendedName>
</protein>
<dbReference type="InterPro" id="IPR057049">
    <property type="entry name" value="PARP14_KH_8"/>
</dbReference>
<dbReference type="InterPro" id="IPR057043">
    <property type="entry name" value="PARP14_KH_2"/>
</dbReference>
<dbReference type="InterPro" id="IPR052056">
    <property type="entry name" value="Mono-ARTD/PARP"/>
</dbReference>
<dbReference type="InterPro" id="IPR043472">
    <property type="entry name" value="Macro_dom-like"/>
</dbReference>
<dbReference type="HOGENOM" id="CLU_003288_1_0_1"/>
<dbReference type="EC" id="2.4.2.-" evidence="7"/>
<dbReference type="PROSITE" id="PS50918">
    <property type="entry name" value="WWE"/>
    <property type="match status" value="1"/>
</dbReference>
<dbReference type="Pfam" id="PF23253">
    <property type="entry name" value="KH_PARP14_6"/>
    <property type="match status" value="1"/>
</dbReference>
<dbReference type="InterPro" id="IPR057046">
    <property type="entry name" value="PARP14_KH_4"/>
</dbReference>
<dbReference type="CDD" id="cd02907">
    <property type="entry name" value="Macro_Af1521_BAL-like"/>
    <property type="match status" value="1"/>
</dbReference>
<dbReference type="CDD" id="cd02903">
    <property type="entry name" value="Macro_BAL-like"/>
    <property type="match status" value="1"/>
</dbReference>
<dbReference type="STRING" id="7918.ENSLOCP00000004079"/>
<comment type="subcellular location">
    <subcellularLocation>
        <location evidence="1">Nucleus</location>
    </subcellularLocation>
</comment>
<feature type="region of interest" description="Disordered" evidence="9">
    <location>
        <begin position="84"/>
        <end position="138"/>
    </location>
</feature>
<dbReference type="SUPFAM" id="SSF52949">
    <property type="entry name" value="Macro domain-like"/>
    <property type="match status" value="3"/>
</dbReference>
<dbReference type="PROSITE" id="PS51154">
    <property type="entry name" value="MACRO"/>
    <property type="match status" value="3"/>
</dbReference>
<keyword evidence="3 7" id="KW-0808">Transferase</keyword>
<dbReference type="SMART" id="SM00360">
    <property type="entry name" value="RRM"/>
    <property type="match status" value="1"/>
</dbReference>
<dbReference type="InterPro" id="IPR057044">
    <property type="entry name" value="PARP14_KH_1"/>
</dbReference>
<feature type="region of interest" description="Disordered" evidence="9">
    <location>
        <begin position="980"/>
        <end position="1002"/>
    </location>
</feature>
<dbReference type="Gene3D" id="3.90.228.10">
    <property type="match status" value="1"/>
</dbReference>
<dbReference type="Pfam" id="PF23249">
    <property type="entry name" value="KH_PARP14_3"/>
    <property type="match status" value="1"/>
</dbReference>
<dbReference type="InterPro" id="IPR057048">
    <property type="entry name" value="PARP14_KH_6"/>
</dbReference>
<dbReference type="InterPro" id="IPR012317">
    <property type="entry name" value="Poly(ADP-ribose)pol_cat_dom"/>
</dbReference>
<dbReference type="Pfam" id="PF23252">
    <property type="entry name" value="KH_PARP14_5"/>
    <property type="match status" value="1"/>
</dbReference>
<evidence type="ECO:0000259" key="11">
    <source>
        <dbReference type="PROSITE" id="PS51059"/>
    </source>
</evidence>
<dbReference type="SUPFAM" id="SSF54928">
    <property type="entry name" value="RNA-binding domain, RBD"/>
    <property type="match status" value="1"/>
</dbReference>
<dbReference type="OMA" id="KCFSRTA"/>
<dbReference type="Pfam" id="PF23251">
    <property type="entry name" value="KH_PARP14_4"/>
    <property type="match status" value="1"/>
</dbReference>
<dbReference type="Proteomes" id="UP000018468">
    <property type="component" value="Linkage group LG12"/>
</dbReference>
<evidence type="ECO:0000256" key="4">
    <source>
        <dbReference type="ARBA" id="ARBA00023027"/>
    </source>
</evidence>
<dbReference type="SUPFAM" id="SSF56399">
    <property type="entry name" value="ADP-ribosylation"/>
    <property type="match status" value="1"/>
</dbReference>
<evidence type="ECO:0000256" key="6">
    <source>
        <dbReference type="ARBA" id="ARBA00024347"/>
    </source>
</evidence>
<keyword evidence="4 7" id="KW-0520">NAD</keyword>
<dbReference type="InterPro" id="IPR004170">
    <property type="entry name" value="WWE_dom"/>
</dbReference>
<dbReference type="InterPro" id="IPR035979">
    <property type="entry name" value="RBD_domain_sf"/>
</dbReference>
<evidence type="ECO:0000256" key="1">
    <source>
        <dbReference type="ARBA" id="ARBA00004123"/>
    </source>
</evidence>
<feature type="domain" description="Macro" evidence="12">
    <location>
        <begin position="1221"/>
        <end position="1395"/>
    </location>
</feature>
<evidence type="ECO:0000256" key="5">
    <source>
        <dbReference type="ARBA" id="ARBA00023242"/>
    </source>
</evidence>
<dbReference type="Gene3D" id="3.30.720.50">
    <property type="match status" value="1"/>
</dbReference>
<dbReference type="InterPro" id="IPR002589">
    <property type="entry name" value="Macro_dom"/>
</dbReference>
<comment type="similarity">
    <text evidence="6">Belongs to the ARTD/PARP family.</text>
</comment>
<dbReference type="FunFam" id="3.90.228.10:FF:000008">
    <property type="entry name" value="Poly [ADP-ribose] polymerase"/>
    <property type="match status" value="1"/>
</dbReference>
<dbReference type="Gene3D" id="3.40.220.10">
    <property type="entry name" value="Leucine Aminopeptidase, subunit E, domain 1"/>
    <property type="match status" value="3"/>
</dbReference>
<reference evidence="13" key="2">
    <citation type="submission" date="2025-08" db="UniProtKB">
        <authorList>
            <consortium name="Ensembl"/>
        </authorList>
    </citation>
    <scope>IDENTIFICATION</scope>
</reference>
<evidence type="ECO:0000259" key="12">
    <source>
        <dbReference type="PROSITE" id="PS51154"/>
    </source>
</evidence>
<evidence type="ECO:0000313" key="14">
    <source>
        <dbReference type="Proteomes" id="UP000018468"/>
    </source>
</evidence>
<dbReference type="Pfam" id="PF23084">
    <property type="entry name" value="KH_PARP14_1"/>
    <property type="match status" value="1"/>
</dbReference>
<reference evidence="13" key="3">
    <citation type="submission" date="2025-09" db="UniProtKB">
        <authorList>
            <consortium name="Ensembl"/>
        </authorList>
    </citation>
    <scope>IDENTIFICATION</scope>
</reference>
<evidence type="ECO:0000256" key="8">
    <source>
        <dbReference type="SAM" id="Coils"/>
    </source>
</evidence>
<proteinExistence type="inferred from homology"/>
<evidence type="ECO:0000256" key="7">
    <source>
        <dbReference type="RuleBase" id="RU362114"/>
    </source>
</evidence>
<keyword evidence="5" id="KW-0539">Nucleus</keyword>
<dbReference type="SMART" id="SM00506">
    <property type="entry name" value="A1pp"/>
    <property type="match status" value="3"/>
</dbReference>
<evidence type="ECO:0000256" key="9">
    <source>
        <dbReference type="SAM" id="MobiDB-lite"/>
    </source>
</evidence>
<dbReference type="InterPro" id="IPR000504">
    <property type="entry name" value="RRM_dom"/>
</dbReference>
<dbReference type="PROSITE" id="PS51059">
    <property type="entry name" value="PARP_CATALYTIC"/>
    <property type="match status" value="1"/>
</dbReference>
<dbReference type="InterPro" id="IPR054596">
    <property type="entry name" value="PARP14_WWE"/>
</dbReference>
<feature type="domain" description="Macro" evidence="12">
    <location>
        <begin position="1001"/>
        <end position="1188"/>
    </location>
</feature>
<feature type="compositionally biased region" description="Basic and acidic residues" evidence="9">
    <location>
        <begin position="981"/>
        <end position="1001"/>
    </location>
</feature>
<dbReference type="GO" id="GO:0010629">
    <property type="term" value="P:negative regulation of gene expression"/>
    <property type="evidence" value="ECO:0000318"/>
    <property type="project" value="GO_Central"/>
</dbReference>
<dbReference type="OrthoDB" id="6133115at2759"/>
<dbReference type="GO" id="GO:0003723">
    <property type="term" value="F:RNA binding"/>
    <property type="evidence" value="ECO:0007669"/>
    <property type="project" value="InterPro"/>
</dbReference>
<dbReference type="Pfam" id="PF23085">
    <property type="entry name" value="RRM_PARP14_3"/>
    <property type="match status" value="1"/>
</dbReference>
<feature type="domain" description="WWE" evidence="10">
    <location>
        <begin position="1535"/>
        <end position="1612"/>
    </location>
</feature>
<organism evidence="13 14">
    <name type="scientific">Lepisosteus oculatus</name>
    <name type="common">Spotted gar</name>
    <dbReference type="NCBI Taxonomy" id="7918"/>
    <lineage>
        <taxon>Eukaryota</taxon>
        <taxon>Metazoa</taxon>
        <taxon>Chordata</taxon>
        <taxon>Craniata</taxon>
        <taxon>Vertebrata</taxon>
        <taxon>Euteleostomi</taxon>
        <taxon>Actinopterygii</taxon>
        <taxon>Neopterygii</taxon>
        <taxon>Holostei</taxon>
        <taxon>Semionotiformes</taxon>
        <taxon>Lepisosteidae</taxon>
        <taxon>Lepisosteus</taxon>
    </lineage>
</organism>
<keyword evidence="8" id="KW-0175">Coiled coil</keyword>
<dbReference type="PANTHER" id="PTHR14453">
    <property type="entry name" value="PARP/ZINC FINGER CCCH TYPE DOMAIN CONTAINING PROTEIN"/>
    <property type="match status" value="1"/>
</dbReference>
<evidence type="ECO:0000313" key="13">
    <source>
        <dbReference type="Ensembl" id="ENSLOCP00000004079.1"/>
    </source>
</evidence>
<dbReference type="Pfam" id="PF01661">
    <property type="entry name" value="Macro"/>
    <property type="match status" value="3"/>
</dbReference>
<accession>W5M6S1</accession>
<dbReference type="GeneTree" id="ENSGT00940000154311"/>
<dbReference type="Pfam" id="PF23245">
    <property type="entry name" value="RRM_PARP14_2"/>
    <property type="match status" value="1"/>
</dbReference>
<dbReference type="CDD" id="cd01439">
    <property type="entry name" value="TCCD_inducible_PARP_like"/>
    <property type="match status" value="1"/>
</dbReference>
<reference evidence="14" key="1">
    <citation type="submission" date="2011-12" db="EMBL/GenBank/DDBJ databases">
        <title>The Draft Genome of Lepisosteus oculatus.</title>
        <authorList>
            <consortium name="The Broad Institute Genome Assembly &amp; Analysis Group"/>
            <consortium name="Computational R&amp;D Group"/>
            <consortium name="and Sequencing Platform"/>
            <person name="Di Palma F."/>
            <person name="Alfoldi J."/>
            <person name="Johnson J."/>
            <person name="Berlin A."/>
            <person name="Gnerre S."/>
            <person name="Jaffe D."/>
            <person name="MacCallum I."/>
            <person name="Young S."/>
            <person name="Walker B.J."/>
            <person name="Lander E.S."/>
            <person name="Lindblad-Toh K."/>
        </authorList>
    </citation>
    <scope>NUCLEOTIDE SEQUENCE [LARGE SCALE GENOMIC DNA]</scope>
</reference>
<dbReference type="Pfam" id="PF23248">
    <property type="entry name" value="KH_PARP14_2"/>
    <property type="match status" value="1"/>
</dbReference>
<dbReference type="InParanoid" id="W5M6S1"/>
<dbReference type="InterPro" id="IPR037197">
    <property type="entry name" value="WWE_dom_sf"/>
</dbReference>
<dbReference type="Pfam" id="PF22005">
    <property type="entry name" value="WWE_1"/>
    <property type="match status" value="1"/>
</dbReference>
<dbReference type="Pfam" id="PF23222">
    <property type="entry name" value="RRM_PARP14_1"/>
    <property type="match status" value="1"/>
</dbReference>
<dbReference type="PANTHER" id="PTHR14453:SF89">
    <property type="entry name" value="PROTEIN MONO-ADP-RIBOSYLTRANSFERASE PARP14"/>
    <property type="match status" value="1"/>
</dbReference>
<dbReference type="KEGG" id="loc:102695870"/>
<dbReference type="Ensembl" id="ENSLOCT00000004087.1">
    <property type="protein sequence ID" value="ENSLOCP00000004079.1"/>
    <property type="gene ID" value="ENSLOCG00000003430.1"/>
</dbReference>
<dbReference type="Pfam" id="PF00644">
    <property type="entry name" value="PARP"/>
    <property type="match status" value="1"/>
</dbReference>
<dbReference type="SUPFAM" id="SSF117839">
    <property type="entry name" value="WWE domain"/>
    <property type="match status" value="1"/>
</dbReference>
<evidence type="ECO:0000256" key="3">
    <source>
        <dbReference type="ARBA" id="ARBA00022679"/>
    </source>
</evidence>